<comment type="caution">
    <text evidence="2">The sequence shown here is derived from an EMBL/GenBank/DDBJ whole genome shotgun (WGS) entry which is preliminary data.</text>
</comment>
<keyword evidence="3" id="KW-1185">Reference proteome</keyword>
<feature type="region of interest" description="Disordered" evidence="1">
    <location>
        <begin position="1"/>
        <end position="56"/>
    </location>
</feature>
<sequence length="56" mass="6266">MIRFVKKSDPEPAAEDRGDNRFQKIGEAAADEHKKAATGSTRRRAPRAAEDDDRLI</sequence>
<gene>
    <name evidence="2" type="ORF">FHS26_003421</name>
</gene>
<dbReference type="RefSeq" id="WP_165504821.1">
    <property type="nucleotide sequence ID" value="NZ_JACHXH010000011.1"/>
</dbReference>
<evidence type="ECO:0000313" key="2">
    <source>
        <dbReference type="EMBL" id="MBB3135675.1"/>
    </source>
</evidence>
<dbReference type="EMBL" id="JACHXH010000011">
    <property type="protein sequence ID" value="MBB3135675.1"/>
    <property type="molecule type" value="Genomic_DNA"/>
</dbReference>
<protein>
    <submittedName>
        <fullName evidence="2">Uncharacterized protein</fullName>
    </submittedName>
</protein>
<reference evidence="2 3" key="1">
    <citation type="submission" date="2020-08" db="EMBL/GenBank/DDBJ databases">
        <title>Genomic Encyclopedia of Type Strains, Phase III (KMG-III): the genomes of soil and plant-associated and newly described type strains.</title>
        <authorList>
            <person name="Whitman W."/>
        </authorList>
    </citation>
    <scope>NUCLEOTIDE SEQUENCE [LARGE SCALE GENOMIC DNA]</scope>
    <source>
        <strain evidence="2 3">CECT 4113</strain>
    </source>
</reference>
<name>A0A7W5BMF1_9HYPH</name>
<dbReference type="Proteomes" id="UP000518315">
    <property type="component" value="Unassembled WGS sequence"/>
</dbReference>
<evidence type="ECO:0000256" key="1">
    <source>
        <dbReference type="SAM" id="MobiDB-lite"/>
    </source>
</evidence>
<accession>A0A7W5BMF1</accession>
<organism evidence="2 3">
    <name type="scientific">Rhizobium pisi</name>
    <dbReference type="NCBI Taxonomy" id="574561"/>
    <lineage>
        <taxon>Bacteria</taxon>
        <taxon>Pseudomonadati</taxon>
        <taxon>Pseudomonadota</taxon>
        <taxon>Alphaproteobacteria</taxon>
        <taxon>Hyphomicrobiales</taxon>
        <taxon>Rhizobiaceae</taxon>
        <taxon>Rhizobium/Agrobacterium group</taxon>
        <taxon>Rhizobium</taxon>
    </lineage>
</organism>
<feature type="compositionally biased region" description="Basic and acidic residues" evidence="1">
    <location>
        <begin position="1"/>
        <end position="35"/>
    </location>
</feature>
<proteinExistence type="predicted"/>
<dbReference type="AlphaFoldDB" id="A0A7W5BMF1"/>
<evidence type="ECO:0000313" key="3">
    <source>
        <dbReference type="Proteomes" id="UP000518315"/>
    </source>
</evidence>